<gene>
    <name evidence="1" type="ORF">rCG_22242</name>
</gene>
<evidence type="ECO:0000313" key="2">
    <source>
        <dbReference type="Proteomes" id="UP000234681"/>
    </source>
</evidence>
<protein>
    <submittedName>
        <fullName evidence="1">RCG22242</fullName>
    </submittedName>
</protein>
<organism evidence="1 2">
    <name type="scientific">Rattus norvegicus</name>
    <name type="common">Rat</name>
    <dbReference type="NCBI Taxonomy" id="10116"/>
    <lineage>
        <taxon>Eukaryota</taxon>
        <taxon>Metazoa</taxon>
        <taxon>Chordata</taxon>
        <taxon>Craniata</taxon>
        <taxon>Vertebrata</taxon>
        <taxon>Euteleostomi</taxon>
        <taxon>Mammalia</taxon>
        <taxon>Eutheria</taxon>
        <taxon>Euarchontoglires</taxon>
        <taxon>Glires</taxon>
        <taxon>Rodentia</taxon>
        <taxon>Myomorpha</taxon>
        <taxon>Muroidea</taxon>
        <taxon>Muridae</taxon>
        <taxon>Murinae</taxon>
        <taxon>Rattus</taxon>
    </lineage>
</organism>
<reference evidence="1 2" key="1">
    <citation type="submission" date="2005-09" db="EMBL/GenBank/DDBJ databases">
        <authorList>
            <person name="Mural R.J."/>
            <person name="Li P.W."/>
            <person name="Adams M.D."/>
            <person name="Amanatides P.G."/>
            <person name="Baden-Tillson H."/>
            <person name="Barnstead M."/>
            <person name="Chin S.H."/>
            <person name="Dew I."/>
            <person name="Evans C.A."/>
            <person name="Ferriera S."/>
            <person name="Flanigan M."/>
            <person name="Fosler C."/>
            <person name="Glodek A."/>
            <person name="Gu Z."/>
            <person name="Holt R.A."/>
            <person name="Jennings D."/>
            <person name="Kraft C.L."/>
            <person name="Lu F."/>
            <person name="Nguyen T."/>
            <person name="Nusskern D.R."/>
            <person name="Pfannkoch C.M."/>
            <person name="Sitter C."/>
            <person name="Sutton G.G."/>
            <person name="Venter J.C."/>
            <person name="Wang Z."/>
            <person name="Woodage T."/>
            <person name="Zheng X.H."/>
            <person name="Zhong F."/>
        </authorList>
    </citation>
    <scope>NUCLEOTIDE SEQUENCE [LARGE SCALE GENOMIC DNA]</scope>
    <source>
        <strain>BN</strain>
        <strain evidence="2">Sprague-Dawley</strain>
    </source>
</reference>
<name>A6INB6_RAT</name>
<dbReference type="EMBL" id="CH473965">
    <property type="protein sequence ID" value="EDL99294.1"/>
    <property type="molecule type" value="Genomic_DNA"/>
</dbReference>
<dbReference type="Proteomes" id="UP000234681">
    <property type="component" value="Chromosome 9"/>
</dbReference>
<sequence length="66" mass="6817">MTPSPSCMGVSGVWGCRPHLRKVDCLPGCTRSAEPWTLEPSSVGCASNEFNTNSGACAATTAKAND</sequence>
<accession>A6INB6</accession>
<dbReference type="AlphaFoldDB" id="A6INB6"/>
<proteinExistence type="predicted"/>
<evidence type="ECO:0000313" key="1">
    <source>
        <dbReference type="EMBL" id="EDL99294.1"/>
    </source>
</evidence>